<name>A0A7J0FVF1_9ERIC</name>
<keyword evidence="2" id="KW-1185">Reference proteome</keyword>
<accession>A0A7J0FVF1</accession>
<gene>
    <name evidence="1" type="ORF">Acr_15g0012700</name>
</gene>
<sequence length="193" mass="20395">MASTSSTYSPFSFHNASPAHQTSPFNAQVLPSDTTTCSDPNSITCPNCGTCFQPTNYKKGSSTGFAPQSSSPSFFPTQNSVFGFPGKPLPLIASFGPLTSSAFSSGTSTGATSSLHGLNLQSPNLSSLYEAVTSLNLKAASVNDYESFKLGGLTSLNVKAVSANEDGSFKWNRGGGSHGARRILRVQHKRRRW</sequence>
<dbReference type="AlphaFoldDB" id="A0A7J0FVF1"/>
<evidence type="ECO:0000313" key="2">
    <source>
        <dbReference type="Proteomes" id="UP000585474"/>
    </source>
</evidence>
<proteinExistence type="predicted"/>
<dbReference type="Proteomes" id="UP000585474">
    <property type="component" value="Unassembled WGS sequence"/>
</dbReference>
<protein>
    <submittedName>
        <fullName evidence="1">Uncharacterized protein</fullName>
    </submittedName>
</protein>
<dbReference type="EMBL" id="BJWL01000015">
    <property type="protein sequence ID" value="GFZ02662.1"/>
    <property type="molecule type" value="Genomic_DNA"/>
</dbReference>
<comment type="caution">
    <text evidence="1">The sequence shown here is derived from an EMBL/GenBank/DDBJ whole genome shotgun (WGS) entry which is preliminary data.</text>
</comment>
<organism evidence="1 2">
    <name type="scientific">Actinidia rufa</name>
    <dbReference type="NCBI Taxonomy" id="165716"/>
    <lineage>
        <taxon>Eukaryota</taxon>
        <taxon>Viridiplantae</taxon>
        <taxon>Streptophyta</taxon>
        <taxon>Embryophyta</taxon>
        <taxon>Tracheophyta</taxon>
        <taxon>Spermatophyta</taxon>
        <taxon>Magnoliopsida</taxon>
        <taxon>eudicotyledons</taxon>
        <taxon>Gunneridae</taxon>
        <taxon>Pentapetalae</taxon>
        <taxon>asterids</taxon>
        <taxon>Ericales</taxon>
        <taxon>Actinidiaceae</taxon>
        <taxon>Actinidia</taxon>
    </lineage>
</organism>
<evidence type="ECO:0000313" key="1">
    <source>
        <dbReference type="EMBL" id="GFZ02662.1"/>
    </source>
</evidence>
<reference evidence="1 2" key="1">
    <citation type="submission" date="2019-07" db="EMBL/GenBank/DDBJ databases">
        <title>De Novo Assembly of kiwifruit Actinidia rufa.</title>
        <authorList>
            <person name="Sugita-Konishi S."/>
            <person name="Sato K."/>
            <person name="Mori E."/>
            <person name="Abe Y."/>
            <person name="Kisaki G."/>
            <person name="Hamano K."/>
            <person name="Suezawa K."/>
            <person name="Otani M."/>
            <person name="Fukuda T."/>
            <person name="Manabe T."/>
            <person name="Gomi K."/>
            <person name="Tabuchi M."/>
            <person name="Akimitsu K."/>
            <person name="Kataoka I."/>
        </authorList>
    </citation>
    <scope>NUCLEOTIDE SEQUENCE [LARGE SCALE GENOMIC DNA]</scope>
    <source>
        <strain evidence="2">cv. Fuchu</strain>
    </source>
</reference>